<evidence type="ECO:0000313" key="6">
    <source>
        <dbReference type="EMBL" id="KAJ7392697.1"/>
    </source>
</evidence>
<organism evidence="6 7">
    <name type="scientific">Desmophyllum pertusum</name>
    <dbReference type="NCBI Taxonomy" id="174260"/>
    <lineage>
        <taxon>Eukaryota</taxon>
        <taxon>Metazoa</taxon>
        <taxon>Cnidaria</taxon>
        <taxon>Anthozoa</taxon>
        <taxon>Hexacorallia</taxon>
        <taxon>Scleractinia</taxon>
        <taxon>Caryophylliina</taxon>
        <taxon>Caryophylliidae</taxon>
        <taxon>Desmophyllum</taxon>
    </lineage>
</organism>
<dbReference type="Proteomes" id="UP001163046">
    <property type="component" value="Unassembled WGS sequence"/>
</dbReference>
<keyword evidence="2" id="KW-0812">Transmembrane</keyword>
<dbReference type="EMBL" id="MU825400">
    <property type="protein sequence ID" value="KAJ7392697.1"/>
    <property type="molecule type" value="Genomic_DNA"/>
</dbReference>
<dbReference type="OrthoDB" id="567787at2759"/>
<evidence type="ECO:0000256" key="1">
    <source>
        <dbReference type="ARBA" id="ARBA00004167"/>
    </source>
</evidence>
<evidence type="ECO:0000256" key="2">
    <source>
        <dbReference type="ARBA" id="ARBA00022692"/>
    </source>
</evidence>
<dbReference type="Gene3D" id="2.130.10.10">
    <property type="entry name" value="YVTN repeat-like/Quinoprotein amine dehydrogenase"/>
    <property type="match status" value="1"/>
</dbReference>
<evidence type="ECO:0000313" key="7">
    <source>
        <dbReference type="Proteomes" id="UP001163046"/>
    </source>
</evidence>
<feature type="region of interest" description="Disordered" evidence="5">
    <location>
        <begin position="386"/>
        <end position="406"/>
    </location>
</feature>
<dbReference type="InterPro" id="IPR015943">
    <property type="entry name" value="WD40/YVTN_repeat-like_dom_sf"/>
</dbReference>
<keyword evidence="7" id="KW-1185">Reference proteome</keyword>
<dbReference type="PANTHER" id="PTHR21419:SF36">
    <property type="entry name" value="PROTEIN FAM234A-LIKE"/>
    <property type="match status" value="1"/>
</dbReference>
<keyword evidence="4" id="KW-0472">Membrane</keyword>
<evidence type="ECO:0000256" key="3">
    <source>
        <dbReference type="ARBA" id="ARBA00022989"/>
    </source>
</evidence>
<dbReference type="AlphaFoldDB" id="A0A9X0D9W0"/>
<dbReference type="InterPro" id="IPR045232">
    <property type="entry name" value="FAM234"/>
</dbReference>
<comment type="subcellular location">
    <subcellularLocation>
        <location evidence="1">Membrane</location>
        <topology evidence="1">Single-pass membrane protein</topology>
    </subcellularLocation>
</comment>
<sequence length="546" mass="61152">MPKLMTETAVRLNDVNEDGVDDLMVGFSTGVDGYNAPKISCDLYFNGTYPCYGGVMALDGKTGQEIWRHYTMHEIYSVNCNGDLDVDGVRDCLISGRAGVFQAITPGWTSFAIFWQTGEVLKWVKTPDEKETYFSPVIYTKKDSAELVLFGTGGETHPGGLWVVSLMDLFHGLIENSKLIYKDEYKGVMNPPVLVDLNKDGTVDITMSMYNTTIIAFDGESHKRLWDFVFPSSESYSIPAAGFFNKDDIPDFLVRYNYGAGFPVYFYSNVTVIDGKTGKPLVTPFIKSSSMANTSPLSVSMQGLGNDLFIYWMSDCIVMREMSRADTCKLRYNTKSFSKLCATNQNMGFPGKDIIIQRTTRMSSMRLQEKNQVILSRITALYRKGRSTNSSAHSRHRRHVGAPDHGGYQRLMATGSVVTSLGEESNTGPADSIDVVFTTYWQYPAKVRVILPEDKACIEKYRNLSKSGKFDNAVDEDKNEQLGIYDAGDAAVNKCLKKKQQQANNKDGIFVSQSDYDIYKVHFGRLTVYRFTLKCKCNNLSPSKTL</sequence>
<keyword evidence="3" id="KW-1133">Transmembrane helix</keyword>
<accession>A0A9X0D9W0</accession>
<proteinExistence type="predicted"/>
<dbReference type="InterPro" id="IPR028994">
    <property type="entry name" value="Integrin_alpha_N"/>
</dbReference>
<evidence type="ECO:0000256" key="4">
    <source>
        <dbReference type="ARBA" id="ARBA00023136"/>
    </source>
</evidence>
<name>A0A9X0D9W0_9CNID</name>
<comment type="caution">
    <text evidence="6">The sequence shown here is derived from an EMBL/GenBank/DDBJ whole genome shotgun (WGS) entry which is preliminary data.</text>
</comment>
<dbReference type="GO" id="GO:0016020">
    <property type="term" value="C:membrane"/>
    <property type="evidence" value="ECO:0007669"/>
    <property type="project" value="UniProtKB-SubCell"/>
</dbReference>
<dbReference type="SUPFAM" id="SSF69318">
    <property type="entry name" value="Integrin alpha N-terminal domain"/>
    <property type="match status" value="1"/>
</dbReference>
<dbReference type="PANTHER" id="PTHR21419">
    <property type="match status" value="1"/>
</dbReference>
<gene>
    <name evidence="6" type="ORF">OS493_010348</name>
</gene>
<evidence type="ECO:0000256" key="5">
    <source>
        <dbReference type="SAM" id="MobiDB-lite"/>
    </source>
</evidence>
<protein>
    <submittedName>
        <fullName evidence="6">Uncharacterized protein</fullName>
    </submittedName>
</protein>
<reference evidence="6" key="1">
    <citation type="submission" date="2023-01" db="EMBL/GenBank/DDBJ databases">
        <title>Genome assembly of the deep-sea coral Lophelia pertusa.</title>
        <authorList>
            <person name="Herrera S."/>
            <person name="Cordes E."/>
        </authorList>
    </citation>
    <scope>NUCLEOTIDE SEQUENCE</scope>
    <source>
        <strain evidence="6">USNM1676648</strain>
        <tissue evidence="6">Polyp</tissue>
    </source>
</reference>